<dbReference type="PRINTS" id="PR00080">
    <property type="entry name" value="SDRFAMILY"/>
</dbReference>
<name>A0A383BIX0_9ZZZZ</name>
<dbReference type="EMBL" id="UINC01200818">
    <property type="protein sequence ID" value="SVE19874.1"/>
    <property type="molecule type" value="Genomic_DNA"/>
</dbReference>
<proteinExistence type="inferred from homology"/>
<gene>
    <name evidence="2" type="ORF">METZ01_LOCUS472728</name>
</gene>
<dbReference type="Pfam" id="PF13561">
    <property type="entry name" value="adh_short_C2"/>
    <property type="match status" value="1"/>
</dbReference>
<dbReference type="InterPro" id="IPR050259">
    <property type="entry name" value="SDR"/>
</dbReference>
<evidence type="ECO:0000313" key="2">
    <source>
        <dbReference type="EMBL" id="SVE19874.1"/>
    </source>
</evidence>
<dbReference type="SUPFAM" id="SSF51735">
    <property type="entry name" value="NAD(P)-binding Rossmann-fold domains"/>
    <property type="match status" value="1"/>
</dbReference>
<comment type="similarity">
    <text evidence="1">Belongs to the short-chain dehydrogenases/reductases (SDR) family.</text>
</comment>
<organism evidence="2">
    <name type="scientific">marine metagenome</name>
    <dbReference type="NCBI Taxonomy" id="408172"/>
    <lineage>
        <taxon>unclassified sequences</taxon>
        <taxon>metagenomes</taxon>
        <taxon>ecological metagenomes</taxon>
    </lineage>
</organism>
<dbReference type="AlphaFoldDB" id="A0A383BIX0"/>
<evidence type="ECO:0008006" key="3">
    <source>
        <dbReference type="Google" id="ProtNLM"/>
    </source>
</evidence>
<reference evidence="2" key="1">
    <citation type="submission" date="2018-05" db="EMBL/GenBank/DDBJ databases">
        <authorList>
            <person name="Lanie J.A."/>
            <person name="Ng W.-L."/>
            <person name="Kazmierczak K.M."/>
            <person name="Andrzejewski T.M."/>
            <person name="Davidsen T.M."/>
            <person name="Wayne K.J."/>
            <person name="Tettelin H."/>
            <person name="Glass J.I."/>
            <person name="Rusch D."/>
            <person name="Podicherti R."/>
            <person name="Tsui H.-C.T."/>
            <person name="Winkler M.E."/>
        </authorList>
    </citation>
    <scope>NUCLEOTIDE SEQUENCE</scope>
</reference>
<accession>A0A383BIX0</accession>
<dbReference type="InterPro" id="IPR036291">
    <property type="entry name" value="NAD(P)-bd_dom_sf"/>
</dbReference>
<dbReference type="Gene3D" id="3.40.50.720">
    <property type="entry name" value="NAD(P)-binding Rossmann-like Domain"/>
    <property type="match status" value="1"/>
</dbReference>
<dbReference type="PRINTS" id="PR00081">
    <property type="entry name" value="GDHRDH"/>
</dbReference>
<dbReference type="PANTHER" id="PTHR42879">
    <property type="entry name" value="3-OXOACYL-(ACYL-CARRIER-PROTEIN) REDUCTASE"/>
    <property type="match status" value="1"/>
</dbReference>
<protein>
    <recommendedName>
        <fullName evidence="3">3-oxoacyl-ACP reductase</fullName>
    </recommendedName>
</protein>
<evidence type="ECO:0000256" key="1">
    <source>
        <dbReference type="ARBA" id="ARBA00006484"/>
    </source>
</evidence>
<dbReference type="InterPro" id="IPR002347">
    <property type="entry name" value="SDR_fam"/>
</dbReference>
<sequence length="223" mass="24652">KAGAKVAMNYFNNEERANSAFAEFEAAGCEGAMIRANVTDEDEVNQLVAEASEKLGPIDIVVLNATPDQPQKPIEEYDWDFYQSMLDFFIKSPYLVTRAVLPHMKKQKWGRIINIGSEVFHLGVKPFTAYVAAKGGQNGFNRSLAHELAEWNITVNMIAPGWIPVERHENDPQELKDGYLASIPMGRWGVPQDLDGTLVYLASEASGFVTGQNIHVNGGTTVH</sequence>
<feature type="non-terminal residue" evidence="2">
    <location>
        <position position="1"/>
    </location>
</feature>